<dbReference type="InterPro" id="IPR003663">
    <property type="entry name" value="Sugar/inositol_transpt"/>
</dbReference>
<evidence type="ECO:0000313" key="10">
    <source>
        <dbReference type="Proteomes" id="UP000053789"/>
    </source>
</evidence>
<evidence type="ECO:0000256" key="6">
    <source>
        <dbReference type="ARBA" id="ARBA00023136"/>
    </source>
</evidence>
<evidence type="ECO:0000256" key="7">
    <source>
        <dbReference type="SAM" id="Phobius"/>
    </source>
</evidence>
<proteinExistence type="inferred from homology"/>
<evidence type="ECO:0000256" key="2">
    <source>
        <dbReference type="ARBA" id="ARBA00010992"/>
    </source>
</evidence>
<dbReference type="InterPro" id="IPR050360">
    <property type="entry name" value="MFS_Sugar_Transporters"/>
</dbReference>
<dbReference type="SUPFAM" id="SSF103473">
    <property type="entry name" value="MFS general substrate transporter"/>
    <property type="match status" value="1"/>
</dbReference>
<dbReference type="GeneID" id="27704489"/>
<comment type="subcellular location">
    <subcellularLocation>
        <location evidence="1">Membrane</location>
        <topology evidence="1">Multi-pass membrane protein</topology>
    </subcellularLocation>
</comment>
<evidence type="ECO:0000256" key="4">
    <source>
        <dbReference type="ARBA" id="ARBA00022692"/>
    </source>
</evidence>
<dbReference type="Proteomes" id="UP000053789">
    <property type="component" value="Unassembled WGS sequence"/>
</dbReference>
<feature type="transmembrane region" description="Helical" evidence="7">
    <location>
        <begin position="12"/>
        <end position="34"/>
    </location>
</feature>
<dbReference type="RefSeq" id="XP_016614645.1">
    <property type="nucleotide sequence ID" value="XM_016769272.1"/>
</dbReference>
<evidence type="ECO:0000256" key="5">
    <source>
        <dbReference type="ARBA" id="ARBA00022989"/>
    </source>
</evidence>
<dbReference type="InterPro" id="IPR005828">
    <property type="entry name" value="MFS_sugar_transport-like"/>
</dbReference>
<dbReference type="PROSITE" id="PS50850">
    <property type="entry name" value="MFS"/>
    <property type="match status" value="1"/>
</dbReference>
<dbReference type="Pfam" id="PF00083">
    <property type="entry name" value="Sugar_tr"/>
    <property type="match status" value="1"/>
</dbReference>
<dbReference type="InterPro" id="IPR036259">
    <property type="entry name" value="MFS_trans_sf"/>
</dbReference>
<dbReference type="OrthoDB" id="6133115at2759"/>
<evidence type="ECO:0000256" key="1">
    <source>
        <dbReference type="ARBA" id="ARBA00004141"/>
    </source>
</evidence>
<evidence type="ECO:0000256" key="3">
    <source>
        <dbReference type="ARBA" id="ARBA00022448"/>
    </source>
</evidence>
<dbReference type="InterPro" id="IPR020846">
    <property type="entry name" value="MFS_dom"/>
</dbReference>
<dbReference type="VEuPathDB" id="FungiDB:Z519_11561"/>
<dbReference type="GO" id="GO:0005351">
    <property type="term" value="F:carbohydrate:proton symporter activity"/>
    <property type="evidence" value="ECO:0007669"/>
    <property type="project" value="TreeGrafter"/>
</dbReference>
<sequence length="248" mass="27410">MKLGNVLGRRHSILWGCSIMIIGAVLQCSAHALAHSIVGRIITGIGNSFNTSTVPVWQSKCSKPHHRGLAVVFEGRIVVVGIATSQWLDLGMSFTGPSAAAWRFPIAFQLIFAISVLVGVYYMPESPRWLILKERDDQAVTILSAIYDVDRGDHLVMEEIQAMRISVRESAASIPDVFRMGPKRNFHRAVLGYLTQVFQQIGGINIIIYYAAAIYLNQMGLSPLVSRIIAAAGGTWCNGRSWKWWIAL</sequence>
<evidence type="ECO:0000259" key="8">
    <source>
        <dbReference type="PROSITE" id="PS50850"/>
    </source>
</evidence>
<name>A0A0D2ECX6_CLAB1</name>
<dbReference type="PANTHER" id="PTHR48022">
    <property type="entry name" value="PLASTIDIC GLUCOSE TRANSPORTER 4"/>
    <property type="match status" value="1"/>
</dbReference>
<feature type="domain" description="Major facilitator superfamily (MFS) profile" evidence="8">
    <location>
        <begin position="1"/>
        <end position="248"/>
    </location>
</feature>
<keyword evidence="3" id="KW-0813">Transport</keyword>
<evidence type="ECO:0000313" key="9">
    <source>
        <dbReference type="EMBL" id="KIW87976.1"/>
    </source>
</evidence>
<keyword evidence="6 7" id="KW-0472">Membrane</keyword>
<dbReference type="HOGENOM" id="CLU_001265_30_2_1"/>
<feature type="transmembrane region" description="Helical" evidence="7">
    <location>
        <begin position="100"/>
        <end position="123"/>
    </location>
</feature>
<organism evidence="9 10">
    <name type="scientific">Cladophialophora bantiana (strain ATCC 10958 / CBS 173.52 / CDC B-1940 / NIH 8579)</name>
    <name type="common">Xylohypha bantiana</name>
    <dbReference type="NCBI Taxonomy" id="1442370"/>
    <lineage>
        <taxon>Eukaryota</taxon>
        <taxon>Fungi</taxon>
        <taxon>Dikarya</taxon>
        <taxon>Ascomycota</taxon>
        <taxon>Pezizomycotina</taxon>
        <taxon>Eurotiomycetes</taxon>
        <taxon>Chaetothyriomycetidae</taxon>
        <taxon>Chaetothyriales</taxon>
        <taxon>Herpotrichiellaceae</taxon>
        <taxon>Cladophialophora</taxon>
    </lineage>
</organism>
<gene>
    <name evidence="9" type="ORF">Z519_11561</name>
</gene>
<protein>
    <recommendedName>
        <fullName evidence="8">Major facilitator superfamily (MFS) profile domain-containing protein</fullName>
    </recommendedName>
</protein>
<reference evidence="9" key="1">
    <citation type="submission" date="2015-01" db="EMBL/GenBank/DDBJ databases">
        <title>The Genome Sequence of Cladophialophora bantiana CBS 173.52.</title>
        <authorList>
            <consortium name="The Broad Institute Genomics Platform"/>
            <person name="Cuomo C."/>
            <person name="de Hoog S."/>
            <person name="Gorbushina A."/>
            <person name="Stielow B."/>
            <person name="Teixiera M."/>
            <person name="Abouelleil A."/>
            <person name="Chapman S.B."/>
            <person name="Priest M."/>
            <person name="Young S.K."/>
            <person name="Wortman J."/>
            <person name="Nusbaum C."/>
            <person name="Birren B."/>
        </authorList>
    </citation>
    <scope>NUCLEOTIDE SEQUENCE [LARGE SCALE GENOMIC DNA]</scope>
    <source>
        <strain evidence="9">CBS 173.52</strain>
    </source>
</reference>
<keyword evidence="10" id="KW-1185">Reference proteome</keyword>
<dbReference type="PRINTS" id="PR00171">
    <property type="entry name" value="SUGRTRNSPORT"/>
</dbReference>
<comment type="similarity">
    <text evidence="2">Belongs to the major facilitator superfamily. Sugar transporter (TC 2.A.1.1) family.</text>
</comment>
<keyword evidence="5 7" id="KW-1133">Transmembrane helix</keyword>
<keyword evidence="4 7" id="KW-0812">Transmembrane</keyword>
<dbReference type="PANTHER" id="PTHR48022:SF68">
    <property type="entry name" value="MAJOR FACILITATOR SUPERFAMILY (MFS) PROFILE DOMAIN-CONTAINING PROTEIN-RELATED"/>
    <property type="match status" value="1"/>
</dbReference>
<dbReference type="Gene3D" id="1.20.1250.20">
    <property type="entry name" value="MFS general substrate transporter like domains"/>
    <property type="match status" value="1"/>
</dbReference>
<dbReference type="AlphaFoldDB" id="A0A0D2ECX6"/>
<dbReference type="EMBL" id="KN847001">
    <property type="protein sequence ID" value="KIW87976.1"/>
    <property type="molecule type" value="Genomic_DNA"/>
</dbReference>
<feature type="transmembrane region" description="Helical" evidence="7">
    <location>
        <begin position="190"/>
        <end position="216"/>
    </location>
</feature>
<dbReference type="GO" id="GO:0016020">
    <property type="term" value="C:membrane"/>
    <property type="evidence" value="ECO:0007669"/>
    <property type="project" value="UniProtKB-SubCell"/>
</dbReference>
<accession>A0A0D2ECX6</accession>